<dbReference type="PANTHER" id="PTHR44324:SF3">
    <property type="entry name" value="WD REPEAT-CONTAINING PROTEIN 49-LIKE"/>
    <property type="match status" value="1"/>
</dbReference>
<comment type="caution">
    <text evidence="3">The sequence shown here is derived from an EMBL/GenBank/DDBJ whole genome shotgun (WGS) entry which is preliminary data.</text>
</comment>
<evidence type="ECO:0000313" key="4">
    <source>
        <dbReference type="Proteomes" id="UP001529510"/>
    </source>
</evidence>
<dbReference type="EMBL" id="JAMKFB020000012">
    <property type="protein sequence ID" value="KAL0180280.1"/>
    <property type="molecule type" value="Genomic_DNA"/>
</dbReference>
<sequence>MGLSTDQENNLLVTGDTAGSIKVWDISQYALNGVDMESAEDLPALLHSWRGHERAIVSIEVLLYESQLFVLSASVDCRACLWTAQGGFVGCFGQEQQWDLSNPDTYQTNRYNGAITSRTKIDR</sequence>
<dbReference type="AlphaFoldDB" id="A0ABD0Q302"/>
<protein>
    <submittedName>
        <fullName evidence="3">Uncharacterized protein</fullName>
    </submittedName>
</protein>
<keyword evidence="1" id="KW-0677">Repeat</keyword>
<dbReference type="InterPro" id="IPR036322">
    <property type="entry name" value="WD40_repeat_dom_sf"/>
</dbReference>
<dbReference type="Pfam" id="PF00400">
    <property type="entry name" value="WD40"/>
    <property type="match status" value="2"/>
</dbReference>
<dbReference type="PROSITE" id="PS50082">
    <property type="entry name" value="WD_REPEATS_2"/>
    <property type="match status" value="1"/>
</dbReference>
<evidence type="ECO:0000313" key="3">
    <source>
        <dbReference type="EMBL" id="KAL0180280.1"/>
    </source>
</evidence>
<organism evidence="3 4">
    <name type="scientific">Cirrhinus mrigala</name>
    <name type="common">Mrigala</name>
    <dbReference type="NCBI Taxonomy" id="683832"/>
    <lineage>
        <taxon>Eukaryota</taxon>
        <taxon>Metazoa</taxon>
        <taxon>Chordata</taxon>
        <taxon>Craniata</taxon>
        <taxon>Vertebrata</taxon>
        <taxon>Euteleostomi</taxon>
        <taxon>Actinopterygii</taxon>
        <taxon>Neopterygii</taxon>
        <taxon>Teleostei</taxon>
        <taxon>Ostariophysi</taxon>
        <taxon>Cypriniformes</taxon>
        <taxon>Cyprinidae</taxon>
        <taxon>Labeoninae</taxon>
        <taxon>Labeonini</taxon>
        <taxon>Cirrhinus</taxon>
    </lineage>
</organism>
<feature type="repeat" description="WD" evidence="2">
    <location>
        <begin position="1"/>
        <end position="27"/>
    </location>
</feature>
<dbReference type="InterPro" id="IPR015943">
    <property type="entry name" value="WD40/YVTN_repeat-like_dom_sf"/>
</dbReference>
<dbReference type="InterPro" id="IPR051242">
    <property type="entry name" value="WD-EF-hand_domain"/>
</dbReference>
<reference evidence="3 4" key="1">
    <citation type="submission" date="2024-05" db="EMBL/GenBank/DDBJ databases">
        <title>Genome sequencing and assembly of Indian major carp, Cirrhinus mrigala (Hamilton, 1822).</title>
        <authorList>
            <person name="Mohindra V."/>
            <person name="Chowdhury L.M."/>
            <person name="Lal K."/>
            <person name="Jena J.K."/>
        </authorList>
    </citation>
    <scope>NUCLEOTIDE SEQUENCE [LARGE SCALE GENOMIC DNA]</scope>
    <source>
        <strain evidence="3">CM1030</strain>
        <tissue evidence="3">Blood</tissue>
    </source>
</reference>
<keyword evidence="4" id="KW-1185">Reference proteome</keyword>
<name>A0ABD0Q302_CIRMR</name>
<evidence type="ECO:0000256" key="2">
    <source>
        <dbReference type="PROSITE-ProRule" id="PRU00221"/>
    </source>
</evidence>
<gene>
    <name evidence="3" type="ORF">M9458_025722</name>
</gene>
<dbReference type="SUPFAM" id="SSF50978">
    <property type="entry name" value="WD40 repeat-like"/>
    <property type="match status" value="1"/>
</dbReference>
<proteinExistence type="predicted"/>
<dbReference type="Gene3D" id="2.130.10.10">
    <property type="entry name" value="YVTN repeat-like/Quinoprotein amine dehydrogenase"/>
    <property type="match status" value="1"/>
</dbReference>
<dbReference type="Proteomes" id="UP001529510">
    <property type="component" value="Unassembled WGS sequence"/>
</dbReference>
<keyword evidence="2" id="KW-0853">WD repeat</keyword>
<dbReference type="InterPro" id="IPR001680">
    <property type="entry name" value="WD40_rpt"/>
</dbReference>
<dbReference type="PANTHER" id="PTHR44324">
    <property type="entry name" value="WD40 REPEAT DOMAIN 95"/>
    <property type="match status" value="1"/>
</dbReference>
<evidence type="ECO:0000256" key="1">
    <source>
        <dbReference type="ARBA" id="ARBA00022737"/>
    </source>
</evidence>
<accession>A0ABD0Q302</accession>